<dbReference type="PANTHER" id="PTHR45641">
    <property type="entry name" value="TETRATRICOPEPTIDE REPEAT PROTEIN (AFU_ORTHOLOGUE AFUA_6G03870)"/>
    <property type="match status" value="1"/>
</dbReference>
<dbReference type="SMART" id="SM00028">
    <property type="entry name" value="TPR"/>
    <property type="match status" value="3"/>
</dbReference>
<dbReference type="EMBL" id="CAJNOE010000102">
    <property type="protein sequence ID" value="CAF0914948.1"/>
    <property type="molecule type" value="Genomic_DNA"/>
</dbReference>
<gene>
    <name evidence="4" type="ORF">IZO911_LOCUS12987</name>
    <name evidence="5" type="ORF">KXQ929_LOCUS23113</name>
</gene>
<name>A0A814AMM6_9BILA</name>
<evidence type="ECO:0000313" key="4">
    <source>
        <dbReference type="EMBL" id="CAF0914948.1"/>
    </source>
</evidence>
<evidence type="ECO:0000256" key="1">
    <source>
        <dbReference type="ARBA" id="ARBA00022737"/>
    </source>
</evidence>
<evidence type="ECO:0000313" key="6">
    <source>
        <dbReference type="Proteomes" id="UP000663860"/>
    </source>
</evidence>
<dbReference type="InterPro" id="IPR011990">
    <property type="entry name" value="TPR-like_helical_dom_sf"/>
</dbReference>
<evidence type="ECO:0008006" key="7">
    <source>
        <dbReference type="Google" id="ProtNLM"/>
    </source>
</evidence>
<accession>A0A814AMM6</accession>
<feature type="repeat" description="TPR" evidence="3">
    <location>
        <begin position="74"/>
        <end position="107"/>
    </location>
</feature>
<dbReference type="EMBL" id="CAJOBB010001810">
    <property type="protein sequence ID" value="CAF3906581.1"/>
    <property type="molecule type" value="Genomic_DNA"/>
</dbReference>
<organism evidence="4 6">
    <name type="scientific">Adineta steineri</name>
    <dbReference type="NCBI Taxonomy" id="433720"/>
    <lineage>
        <taxon>Eukaryota</taxon>
        <taxon>Metazoa</taxon>
        <taxon>Spiralia</taxon>
        <taxon>Gnathifera</taxon>
        <taxon>Rotifera</taxon>
        <taxon>Eurotatoria</taxon>
        <taxon>Bdelloidea</taxon>
        <taxon>Adinetida</taxon>
        <taxon>Adinetidae</taxon>
        <taxon>Adineta</taxon>
    </lineage>
</organism>
<dbReference type="Pfam" id="PF13176">
    <property type="entry name" value="TPR_7"/>
    <property type="match status" value="1"/>
</dbReference>
<dbReference type="PROSITE" id="PS50005">
    <property type="entry name" value="TPR"/>
    <property type="match status" value="2"/>
</dbReference>
<dbReference type="AlphaFoldDB" id="A0A814AMM6"/>
<reference evidence="4" key="1">
    <citation type="submission" date="2021-02" db="EMBL/GenBank/DDBJ databases">
        <authorList>
            <person name="Nowell W R."/>
        </authorList>
    </citation>
    <scope>NUCLEOTIDE SEQUENCE</scope>
</reference>
<proteinExistence type="predicted"/>
<evidence type="ECO:0000256" key="2">
    <source>
        <dbReference type="ARBA" id="ARBA00022803"/>
    </source>
</evidence>
<protein>
    <recommendedName>
        <fullName evidence="7">Kinesin light chain</fullName>
    </recommendedName>
</protein>
<keyword evidence="1" id="KW-0677">Repeat</keyword>
<evidence type="ECO:0000313" key="5">
    <source>
        <dbReference type="EMBL" id="CAF3906581.1"/>
    </source>
</evidence>
<keyword evidence="2 3" id="KW-0802">TPR repeat</keyword>
<evidence type="ECO:0000256" key="3">
    <source>
        <dbReference type="PROSITE-ProRule" id="PRU00339"/>
    </source>
</evidence>
<comment type="caution">
    <text evidence="4">The sequence shown here is derived from an EMBL/GenBank/DDBJ whole genome shotgun (WGS) entry which is preliminary data.</text>
</comment>
<dbReference type="Pfam" id="PF13424">
    <property type="entry name" value="TPR_12"/>
    <property type="match status" value="1"/>
</dbReference>
<sequence>MGGNNRLYEVNLILTADNDPELSKLTDYIRHESFPDSEGWYRLGMVLTKMGQFDKAEDIYQVLLNQTKDDEDKSHIYHLLGSIKKDQGEYQEALTFYEKSLASYRNTLPPNHPNLTMSYNDISLMHDDMGNCSKALPSYKEALEIKQQSLPPDHPHLAVSYDNIGVGVIYK</sequence>
<dbReference type="InterPro" id="IPR019734">
    <property type="entry name" value="TPR_rpt"/>
</dbReference>
<dbReference type="PANTHER" id="PTHR45641:SF19">
    <property type="entry name" value="NEPHROCYSTIN-3"/>
    <property type="match status" value="1"/>
</dbReference>
<feature type="repeat" description="TPR" evidence="3">
    <location>
        <begin position="37"/>
        <end position="70"/>
    </location>
</feature>
<dbReference type="Gene3D" id="1.25.40.10">
    <property type="entry name" value="Tetratricopeptide repeat domain"/>
    <property type="match status" value="1"/>
</dbReference>
<dbReference type="Proteomes" id="UP000663860">
    <property type="component" value="Unassembled WGS sequence"/>
</dbReference>
<dbReference type="SUPFAM" id="SSF48452">
    <property type="entry name" value="TPR-like"/>
    <property type="match status" value="1"/>
</dbReference>
<dbReference type="Proteomes" id="UP000663868">
    <property type="component" value="Unassembled WGS sequence"/>
</dbReference>